<proteinExistence type="predicted"/>
<dbReference type="EMBL" id="CM055764">
    <property type="protein sequence ID" value="KAJ7984498.1"/>
    <property type="molecule type" value="Genomic_DNA"/>
</dbReference>
<name>A0ACC2EZG6_DALPE</name>
<organism evidence="1 2">
    <name type="scientific">Dallia pectoralis</name>
    <name type="common">Alaska blackfish</name>
    <dbReference type="NCBI Taxonomy" id="75939"/>
    <lineage>
        <taxon>Eukaryota</taxon>
        <taxon>Metazoa</taxon>
        <taxon>Chordata</taxon>
        <taxon>Craniata</taxon>
        <taxon>Vertebrata</taxon>
        <taxon>Euteleostomi</taxon>
        <taxon>Actinopterygii</taxon>
        <taxon>Neopterygii</taxon>
        <taxon>Teleostei</taxon>
        <taxon>Protacanthopterygii</taxon>
        <taxon>Esociformes</taxon>
        <taxon>Umbridae</taxon>
        <taxon>Dallia</taxon>
    </lineage>
</organism>
<protein>
    <submittedName>
        <fullName evidence="1">Uncharacterized protein</fullName>
    </submittedName>
</protein>
<dbReference type="Proteomes" id="UP001157502">
    <property type="component" value="Chromosome 37"/>
</dbReference>
<comment type="caution">
    <text evidence="1">The sequence shown here is derived from an EMBL/GenBank/DDBJ whole genome shotgun (WGS) entry which is preliminary data.</text>
</comment>
<reference evidence="1" key="1">
    <citation type="submission" date="2021-05" db="EMBL/GenBank/DDBJ databases">
        <authorList>
            <person name="Pan Q."/>
            <person name="Jouanno E."/>
            <person name="Zahm M."/>
            <person name="Klopp C."/>
            <person name="Cabau C."/>
            <person name="Louis A."/>
            <person name="Berthelot C."/>
            <person name="Parey E."/>
            <person name="Roest Crollius H."/>
            <person name="Montfort J."/>
            <person name="Robinson-Rechavi M."/>
            <person name="Bouchez O."/>
            <person name="Lampietro C."/>
            <person name="Lopez Roques C."/>
            <person name="Donnadieu C."/>
            <person name="Postlethwait J."/>
            <person name="Bobe J."/>
            <person name="Dillon D."/>
            <person name="Chandos A."/>
            <person name="von Hippel F."/>
            <person name="Guiguen Y."/>
        </authorList>
    </citation>
    <scope>NUCLEOTIDE SEQUENCE</scope>
    <source>
        <strain evidence="1">YG-Jan2019</strain>
    </source>
</reference>
<gene>
    <name evidence="1" type="ORF">DPEC_G00355440</name>
</gene>
<accession>A0ACC2EZG6</accession>
<evidence type="ECO:0000313" key="2">
    <source>
        <dbReference type="Proteomes" id="UP001157502"/>
    </source>
</evidence>
<keyword evidence="2" id="KW-1185">Reference proteome</keyword>
<evidence type="ECO:0000313" key="1">
    <source>
        <dbReference type="EMBL" id="KAJ7984498.1"/>
    </source>
</evidence>
<sequence>MRFIIFLLVLGHLSLPLDGIECEPGLMLIGGECSEPWNQSNVDIWTDQSSGRSPCDDQSEDRDRPCLNYTLGLGIIYMIKNIQETKELDNSESEKKDVQPSFVMWIAVAVSVAAAFVVLSLVTTLGSRFISKRRHRRPQQHRQVDL</sequence>